<keyword evidence="5" id="KW-0411">Iron-sulfur</keyword>
<evidence type="ECO:0000256" key="3">
    <source>
        <dbReference type="ARBA" id="ARBA00022723"/>
    </source>
</evidence>
<evidence type="ECO:0000259" key="6">
    <source>
        <dbReference type="PROSITE" id="PS51918"/>
    </source>
</evidence>
<organism evidence="7 8">
    <name type="scientific">Bacteroides fragilis</name>
    <dbReference type="NCBI Taxonomy" id="817"/>
    <lineage>
        <taxon>Bacteria</taxon>
        <taxon>Pseudomonadati</taxon>
        <taxon>Bacteroidota</taxon>
        <taxon>Bacteroidia</taxon>
        <taxon>Bacteroidales</taxon>
        <taxon>Bacteroidaceae</taxon>
        <taxon>Bacteroides</taxon>
    </lineage>
</organism>
<comment type="caution">
    <text evidence="7">The sequence shown here is derived from an EMBL/GenBank/DDBJ whole genome shotgun (WGS) entry which is preliminary data.</text>
</comment>
<dbReference type="InterPro" id="IPR023404">
    <property type="entry name" value="rSAM_horseshoe"/>
</dbReference>
<evidence type="ECO:0000313" key="8">
    <source>
        <dbReference type="Proteomes" id="UP000266644"/>
    </source>
</evidence>
<dbReference type="InterPro" id="IPR034466">
    <property type="entry name" value="Methyltransferase_Class_B"/>
</dbReference>
<keyword evidence="4" id="KW-0408">Iron</keyword>
<dbReference type="Proteomes" id="UP000266644">
    <property type="component" value="Unassembled WGS sequence"/>
</dbReference>
<dbReference type="InterPro" id="IPR051198">
    <property type="entry name" value="BchE-like"/>
</dbReference>
<protein>
    <submittedName>
        <fullName evidence="7">Radical SAM protein</fullName>
    </submittedName>
</protein>
<dbReference type="Pfam" id="PF04055">
    <property type="entry name" value="Radical_SAM"/>
    <property type="match status" value="1"/>
</dbReference>
<sequence>MDGFMKNKNEVVGRITNIDALLVQLSANPYFDMLSSYCIGQLGQYYLAEYADRYGRNVKIKYYNSFDKISELLPKLINKTLCRILGFYVDSDNVWALRALTPLLKKNCPELHIILGGPQVTGDPYGTMQLVPNVTCGIIGEGEVPFLKLIQSEALDEDILTNIDGLIYCNSSKKLIVTKPQKQNPNIDEFGYPKREKYCLDPDKVTFSQLITGRGCMGRCAFCYEGGREHTNLRVRSIDSCLEEIDYLVKTYDIKYINLVDDTFILNRKRTEEFCNRMIDKYQGRIKWYCEARADVLSKNIDILPLLKQAGLVKIQLGGESGCQEILDAYKKGVTIEQLEFVTQTIAEAGIPYIYVNFIIGGAFETEYTFEKTLNFAKKLMHIAPGHVEVSSSVFTPTPGSPMYNHPEEYGLKIIDKRSIRGASCSFVFAETEQLNQYKIWQLRNKFNNEIDKEYLSLIESISYEQIQEIFYLYTNYSIETPWSMILKSKANYRNYFEPIARGGFCGFKDICKRDISCAIPYRTTHLSSDGVAFYRISKSGDNIKNSNLENALITLSAGKLSFQEIANIIRTSAIITDECKNVEEECMAVYQNFDDNLSVIWKKV</sequence>
<dbReference type="GO" id="GO:0046872">
    <property type="term" value="F:metal ion binding"/>
    <property type="evidence" value="ECO:0007669"/>
    <property type="project" value="UniProtKB-KW"/>
</dbReference>
<dbReference type="SMART" id="SM00729">
    <property type="entry name" value="Elp3"/>
    <property type="match status" value="1"/>
</dbReference>
<dbReference type="SUPFAM" id="SSF102114">
    <property type="entry name" value="Radical SAM enzymes"/>
    <property type="match status" value="1"/>
</dbReference>
<dbReference type="PANTHER" id="PTHR43409">
    <property type="entry name" value="ANAEROBIC MAGNESIUM-PROTOPORPHYRIN IX MONOMETHYL ESTER CYCLASE-RELATED"/>
    <property type="match status" value="1"/>
</dbReference>
<evidence type="ECO:0000256" key="1">
    <source>
        <dbReference type="ARBA" id="ARBA00001966"/>
    </source>
</evidence>
<dbReference type="GO" id="GO:0051539">
    <property type="term" value="F:4 iron, 4 sulfur cluster binding"/>
    <property type="evidence" value="ECO:0007669"/>
    <property type="project" value="UniProtKB-KW"/>
</dbReference>
<comment type="cofactor">
    <cofactor evidence="1">
        <name>[4Fe-4S] cluster</name>
        <dbReference type="ChEBI" id="CHEBI:49883"/>
    </cofactor>
</comment>
<dbReference type="EMBL" id="QRJE01000034">
    <property type="protein sequence ID" value="RHH07523.1"/>
    <property type="molecule type" value="Genomic_DNA"/>
</dbReference>
<dbReference type="Gene3D" id="3.80.30.20">
    <property type="entry name" value="tm_1862 like domain"/>
    <property type="match status" value="1"/>
</dbReference>
<dbReference type="RefSeq" id="WP_122330635.1">
    <property type="nucleotide sequence ID" value="NZ_JAQDYY010000032.1"/>
</dbReference>
<keyword evidence="3" id="KW-0479">Metal-binding</keyword>
<feature type="domain" description="Radical SAM core" evidence="6">
    <location>
        <begin position="200"/>
        <end position="443"/>
    </location>
</feature>
<dbReference type="SFLD" id="SFLDS00029">
    <property type="entry name" value="Radical_SAM"/>
    <property type="match status" value="1"/>
</dbReference>
<accession>A0A396BV56</accession>
<dbReference type="InterPro" id="IPR058240">
    <property type="entry name" value="rSAM_sf"/>
</dbReference>
<dbReference type="GO" id="GO:0003824">
    <property type="term" value="F:catalytic activity"/>
    <property type="evidence" value="ECO:0007669"/>
    <property type="project" value="InterPro"/>
</dbReference>
<dbReference type="Gene3D" id="3.40.50.280">
    <property type="entry name" value="Cobalamin-binding domain"/>
    <property type="match status" value="1"/>
</dbReference>
<evidence type="ECO:0000256" key="4">
    <source>
        <dbReference type="ARBA" id="ARBA00023004"/>
    </source>
</evidence>
<dbReference type="InterPro" id="IPR007197">
    <property type="entry name" value="rSAM"/>
</dbReference>
<dbReference type="SFLD" id="SFLDG01123">
    <property type="entry name" value="methyltransferase_(Class_B)"/>
    <property type="match status" value="1"/>
</dbReference>
<evidence type="ECO:0000256" key="5">
    <source>
        <dbReference type="ARBA" id="ARBA00023014"/>
    </source>
</evidence>
<dbReference type="AlphaFoldDB" id="A0A396BV56"/>
<proteinExistence type="predicted"/>
<dbReference type="SFLD" id="SFLDG01082">
    <property type="entry name" value="B12-binding_domain_containing"/>
    <property type="match status" value="1"/>
</dbReference>
<evidence type="ECO:0000313" key="7">
    <source>
        <dbReference type="EMBL" id="RHH07523.1"/>
    </source>
</evidence>
<dbReference type="InterPro" id="IPR006638">
    <property type="entry name" value="Elp3/MiaA/NifB-like_rSAM"/>
</dbReference>
<name>A0A396BV56_BACFG</name>
<keyword evidence="2" id="KW-0949">S-adenosyl-L-methionine</keyword>
<evidence type="ECO:0000256" key="2">
    <source>
        <dbReference type="ARBA" id="ARBA00022691"/>
    </source>
</evidence>
<gene>
    <name evidence="7" type="ORF">DW228_18910</name>
</gene>
<dbReference type="PROSITE" id="PS51918">
    <property type="entry name" value="RADICAL_SAM"/>
    <property type="match status" value="1"/>
</dbReference>
<reference evidence="7 8" key="1">
    <citation type="submission" date="2018-08" db="EMBL/GenBank/DDBJ databases">
        <title>A genome reference for cultivated species of the human gut microbiota.</title>
        <authorList>
            <person name="Zou Y."/>
            <person name="Xue W."/>
            <person name="Luo G."/>
        </authorList>
    </citation>
    <scope>NUCLEOTIDE SEQUENCE [LARGE SCALE GENOMIC DNA]</scope>
    <source>
        <strain evidence="7 8">AM18-6</strain>
    </source>
</reference>